<feature type="transmembrane region" description="Helical" evidence="1">
    <location>
        <begin position="12"/>
        <end position="36"/>
    </location>
</feature>
<evidence type="ECO:0000313" key="2">
    <source>
        <dbReference type="EMBL" id="AKK07160.1"/>
    </source>
</evidence>
<dbReference type="OrthoDB" id="4878398at2"/>
<reference evidence="2 3" key="1">
    <citation type="journal article" date="2015" name="Genome Announc.">
        <title>Complete Genome Sequence of the Type Strain Corynebacterium mustelae DSM 45274, Isolated from Various Tissues of a Male Ferret with Lethal Sepsis.</title>
        <authorList>
            <person name="Ruckert C."/>
            <person name="Eimer J."/>
            <person name="Winkler A."/>
            <person name="Tauch A."/>
        </authorList>
    </citation>
    <scope>NUCLEOTIDE SEQUENCE [LARGE SCALE GENOMIC DNA]</scope>
    <source>
        <strain evidence="2 3">DSM 45274</strain>
    </source>
</reference>
<dbReference type="STRING" id="571915.CMUST_14335"/>
<dbReference type="Proteomes" id="UP000035199">
    <property type="component" value="Chromosome"/>
</dbReference>
<dbReference type="RefSeq" id="WP_047263049.1">
    <property type="nucleotide sequence ID" value="NZ_CP011542.1"/>
</dbReference>
<keyword evidence="1" id="KW-0812">Transmembrane</keyword>
<accession>A0A0G3H354</accession>
<proteinExistence type="predicted"/>
<name>A0A0G3H354_9CORY</name>
<reference evidence="3" key="2">
    <citation type="submission" date="2015-05" db="EMBL/GenBank/DDBJ databases">
        <title>Complete genome sequence of Corynebacterium mustelae DSM 45274, isolated from various tissues of a male ferret with lethal sepsis.</title>
        <authorList>
            <person name="Ruckert C."/>
            <person name="Albersmeier A."/>
            <person name="Winkler A."/>
            <person name="Tauch A."/>
        </authorList>
    </citation>
    <scope>NUCLEOTIDE SEQUENCE [LARGE SCALE GENOMIC DNA]</scope>
    <source>
        <strain evidence="3">DSM 45274</strain>
    </source>
</reference>
<dbReference type="AlphaFoldDB" id="A0A0G3H354"/>
<keyword evidence="1" id="KW-1133">Transmembrane helix</keyword>
<organism evidence="2 3">
    <name type="scientific">Corynebacterium mustelae</name>
    <dbReference type="NCBI Taxonomy" id="571915"/>
    <lineage>
        <taxon>Bacteria</taxon>
        <taxon>Bacillati</taxon>
        <taxon>Actinomycetota</taxon>
        <taxon>Actinomycetes</taxon>
        <taxon>Mycobacteriales</taxon>
        <taxon>Corynebacteriaceae</taxon>
        <taxon>Corynebacterium</taxon>
    </lineage>
</organism>
<dbReference type="KEGG" id="cmv:CMUST_14335"/>
<evidence type="ECO:0000313" key="3">
    <source>
        <dbReference type="Proteomes" id="UP000035199"/>
    </source>
</evidence>
<gene>
    <name evidence="2" type="ORF">CMUST_14335</name>
</gene>
<evidence type="ECO:0008006" key="4">
    <source>
        <dbReference type="Google" id="ProtNLM"/>
    </source>
</evidence>
<evidence type="ECO:0000256" key="1">
    <source>
        <dbReference type="SAM" id="Phobius"/>
    </source>
</evidence>
<keyword evidence="1" id="KW-0472">Membrane</keyword>
<keyword evidence="3" id="KW-1185">Reference proteome</keyword>
<sequence length="208" mass="21806">MRSISGIKNRVVLAIIGLLITLAAAWLAATLLNLGVSWPQLQPLLPNPHTHIGALLSANSNWLFPAAIAIALIALIVGIVMLISQIPRKARTAPLRLVDTDGTLMATVSPDVLARALSERAEEVPGVSGCSVWVAGSSRNIWLQASAKISQEAQVSWAVAALRRRLADDITASLGTAPQQVDVIIKPSSGTASEAVAGVADHRRKALA</sequence>
<dbReference type="PATRIC" id="fig|571915.4.peg.3079"/>
<dbReference type="EMBL" id="CP011542">
    <property type="protein sequence ID" value="AKK07160.1"/>
    <property type="molecule type" value="Genomic_DNA"/>
</dbReference>
<protein>
    <recommendedName>
        <fullName evidence="4">Alkaline shock response membrane anchor protein AmaP</fullName>
    </recommendedName>
</protein>
<feature type="transmembrane region" description="Helical" evidence="1">
    <location>
        <begin position="62"/>
        <end position="83"/>
    </location>
</feature>